<evidence type="ECO:0000256" key="3">
    <source>
        <dbReference type="PIRSR" id="PIRSR000390-1"/>
    </source>
</evidence>
<feature type="modified residue" description="N6-(pyridoxal phosphate)lysine" evidence="4">
    <location>
        <position position="186"/>
    </location>
</feature>
<dbReference type="SUPFAM" id="SSF53383">
    <property type="entry name" value="PLP-dependent transferases"/>
    <property type="match status" value="1"/>
</dbReference>
<dbReference type="GO" id="GO:0000271">
    <property type="term" value="P:polysaccharide biosynthetic process"/>
    <property type="evidence" value="ECO:0007669"/>
    <property type="project" value="TreeGrafter"/>
</dbReference>
<dbReference type="Pfam" id="PF01041">
    <property type="entry name" value="DegT_DnrJ_EryC1"/>
    <property type="match status" value="1"/>
</dbReference>
<evidence type="ECO:0000256" key="4">
    <source>
        <dbReference type="PIRSR" id="PIRSR000390-2"/>
    </source>
</evidence>
<organism evidence="6 7">
    <name type="scientific">Prochlorococcus marinus XMU1408</name>
    <dbReference type="NCBI Taxonomy" id="2213228"/>
    <lineage>
        <taxon>Bacteria</taxon>
        <taxon>Bacillati</taxon>
        <taxon>Cyanobacteriota</taxon>
        <taxon>Cyanophyceae</taxon>
        <taxon>Synechococcales</taxon>
        <taxon>Prochlorococcaceae</taxon>
        <taxon>Prochlorococcus</taxon>
    </lineage>
</organism>
<evidence type="ECO:0000313" key="7">
    <source>
        <dbReference type="Proteomes" id="UP000247807"/>
    </source>
</evidence>
<dbReference type="InterPro" id="IPR015422">
    <property type="entry name" value="PyrdxlP-dep_Trfase_small"/>
</dbReference>
<dbReference type="InterPro" id="IPR015421">
    <property type="entry name" value="PyrdxlP-dep_Trfase_major"/>
</dbReference>
<reference evidence="6 7" key="1">
    <citation type="journal article" date="2018" name="Appl. Environ. Microbiol.">
        <title>Genome rearrangement shapes Prochlorococcus ecological adaptation.</title>
        <authorList>
            <person name="Yan W."/>
            <person name="Wei S."/>
            <person name="Wang Q."/>
            <person name="Xiao X."/>
            <person name="Zeng Q."/>
            <person name="Jiao N."/>
            <person name="Zhang R."/>
        </authorList>
    </citation>
    <scope>NUCLEOTIDE SEQUENCE [LARGE SCALE GENOMIC DNA]</scope>
    <source>
        <strain evidence="6 7">XMU1408</strain>
    </source>
</reference>
<gene>
    <name evidence="6" type="ORF">DNJ73_04310</name>
</gene>
<dbReference type="PANTHER" id="PTHR30244">
    <property type="entry name" value="TRANSAMINASE"/>
    <property type="match status" value="1"/>
</dbReference>
<dbReference type="InterPro" id="IPR000653">
    <property type="entry name" value="DegT/StrS_aminotransferase"/>
</dbReference>
<dbReference type="PIRSF" id="PIRSF000390">
    <property type="entry name" value="PLP_StrS"/>
    <property type="match status" value="1"/>
</dbReference>
<dbReference type="Gene3D" id="3.90.1150.10">
    <property type="entry name" value="Aspartate Aminotransferase, domain 1"/>
    <property type="match status" value="1"/>
</dbReference>
<comment type="similarity">
    <text evidence="2 5">Belongs to the DegT/DnrJ/EryC1 family.</text>
</comment>
<feature type="active site" description="Proton acceptor" evidence="3">
    <location>
        <position position="186"/>
    </location>
</feature>
<dbReference type="RefSeq" id="WP_158466470.1">
    <property type="nucleotide sequence ID" value="NZ_QJUE01000002.1"/>
</dbReference>
<evidence type="ECO:0000256" key="5">
    <source>
        <dbReference type="RuleBase" id="RU004508"/>
    </source>
</evidence>
<keyword evidence="6" id="KW-0032">Aminotransferase</keyword>
<accession>A0A318R099</accession>
<sequence>MTAVPFFDYSRHYLDDRDNYLKIIDEVSSKGAFIMQNELSQFEENLSSFTKAKYSIGVANATDGLEMCWMAIGLNPTDEVIISSHTMLATASAIKLAGGKPIPVDIGYDNLIDPLKVEEAINENTVGIMPTQLNGRTCDMDKIMSIANKYNLYVVEDAAQALGSSFNGKFAGTFGHASSISFYPAKVLGCLGDGGAILTNSENLFQTIYQLHDHGRDLNGIVRRWGRNSRLDNLNAAILDFKLKSYKDVIKRRRQIASIYQERLSTLEYINLPPAPGSEDKHFDIFQNYEITARNRNQLKKYLHDLDIGTLIQWGGQGIHQFKELGFDLNLPNTELFFKKCLMLPINLFISDNDVNYVCDSIIKFYK</sequence>
<dbReference type="GO" id="GO:0030170">
    <property type="term" value="F:pyridoxal phosphate binding"/>
    <property type="evidence" value="ECO:0007669"/>
    <property type="project" value="TreeGrafter"/>
</dbReference>
<comment type="caution">
    <text evidence="6">The sequence shown here is derived from an EMBL/GenBank/DDBJ whole genome shotgun (WGS) entry which is preliminary data.</text>
</comment>
<protein>
    <submittedName>
        <fullName evidence="6">DegT/DnrJ/EryC1/StrS family aminotransferase</fullName>
    </submittedName>
</protein>
<proteinExistence type="inferred from homology"/>
<dbReference type="InterPro" id="IPR015424">
    <property type="entry name" value="PyrdxlP-dep_Trfase"/>
</dbReference>
<dbReference type="OrthoDB" id="9810913at2"/>
<dbReference type="EMBL" id="QJUE01000002">
    <property type="protein sequence ID" value="PYE02977.1"/>
    <property type="molecule type" value="Genomic_DNA"/>
</dbReference>
<dbReference type="Proteomes" id="UP000247807">
    <property type="component" value="Unassembled WGS sequence"/>
</dbReference>
<evidence type="ECO:0000256" key="1">
    <source>
        <dbReference type="ARBA" id="ARBA00022898"/>
    </source>
</evidence>
<dbReference type="CDD" id="cd00616">
    <property type="entry name" value="AHBA_syn"/>
    <property type="match status" value="1"/>
</dbReference>
<evidence type="ECO:0000313" key="6">
    <source>
        <dbReference type="EMBL" id="PYE02977.1"/>
    </source>
</evidence>
<dbReference type="GO" id="GO:0008483">
    <property type="term" value="F:transaminase activity"/>
    <property type="evidence" value="ECO:0007669"/>
    <property type="project" value="UniProtKB-KW"/>
</dbReference>
<dbReference type="PANTHER" id="PTHR30244:SF36">
    <property type="entry name" value="3-OXO-GLUCOSE-6-PHOSPHATE:GLUTAMATE AMINOTRANSFERASE"/>
    <property type="match status" value="1"/>
</dbReference>
<name>A0A318R099_PROMR</name>
<dbReference type="Gene3D" id="3.40.640.10">
    <property type="entry name" value="Type I PLP-dependent aspartate aminotransferase-like (Major domain)"/>
    <property type="match status" value="1"/>
</dbReference>
<keyword evidence="6" id="KW-0808">Transferase</keyword>
<keyword evidence="1 4" id="KW-0663">Pyridoxal phosphate</keyword>
<evidence type="ECO:0000256" key="2">
    <source>
        <dbReference type="ARBA" id="ARBA00037999"/>
    </source>
</evidence>
<dbReference type="AlphaFoldDB" id="A0A318R099"/>